<sequence length="66" mass="7368">MVLRLATTRAAIRRMNLAGFQFLDELLSVGEGTFKSGEVPLNFCPRNCGLELSIQSDCHRCCSDKF</sequence>
<gene>
    <name evidence="1" type="ORF">TE42_07860</name>
</gene>
<comment type="caution">
    <text evidence="1">The sequence shown here is derived from an EMBL/GenBank/DDBJ whole genome shotgun (WGS) entry which is preliminary data.</text>
</comment>
<dbReference type="EMBL" id="JXQG01000052">
    <property type="protein sequence ID" value="KKZ11432.1"/>
    <property type="molecule type" value="Genomic_DNA"/>
</dbReference>
<dbReference type="AlphaFoldDB" id="A0A0G2IVV0"/>
<accession>A0A0G2IVV0</accession>
<protein>
    <submittedName>
        <fullName evidence="1">Uncharacterized protein</fullName>
    </submittedName>
</protein>
<dbReference type="PATRIC" id="fig|1604020.3.peg.1542"/>
<reference evidence="1 2" key="1">
    <citation type="submission" date="2015-01" db="EMBL/GenBank/DDBJ databases">
        <title>Lifestyle Evolution in Cyanobacterial Symbionts of Sponges.</title>
        <authorList>
            <person name="Burgsdorf I."/>
            <person name="Slaby B.M."/>
            <person name="Handley K.M."/>
            <person name="Haber M."/>
            <person name="Blom J."/>
            <person name="Marshall C.W."/>
            <person name="Gilbert J.A."/>
            <person name="Hentschel U."/>
            <person name="Steindler L."/>
        </authorList>
    </citation>
    <scope>NUCLEOTIDE SEQUENCE [LARGE SCALE GENOMIC DNA]</scope>
    <source>
        <strain evidence="1">SP3</strain>
    </source>
</reference>
<proteinExistence type="predicted"/>
<name>A0A0G2IVV0_9SYNE</name>
<organism evidence="1 2">
    <name type="scientific">Candidatus Synechococcus spongiarum SP3</name>
    <dbReference type="NCBI Taxonomy" id="1604020"/>
    <lineage>
        <taxon>Bacteria</taxon>
        <taxon>Bacillati</taxon>
        <taxon>Cyanobacteriota</taxon>
        <taxon>Cyanophyceae</taxon>
        <taxon>Synechococcales</taxon>
        <taxon>Synechococcaceae</taxon>
        <taxon>Synechococcus</taxon>
    </lineage>
</organism>
<evidence type="ECO:0000313" key="2">
    <source>
        <dbReference type="Proteomes" id="UP000035067"/>
    </source>
</evidence>
<evidence type="ECO:0000313" key="1">
    <source>
        <dbReference type="EMBL" id="KKZ11432.1"/>
    </source>
</evidence>
<dbReference type="Proteomes" id="UP000035067">
    <property type="component" value="Unassembled WGS sequence"/>
</dbReference>